<keyword evidence="1" id="KW-1133">Transmembrane helix</keyword>
<dbReference type="Proteomes" id="UP000390336">
    <property type="component" value="Chromosome 1"/>
</dbReference>
<reference evidence="3" key="3">
    <citation type="submission" date="2019-11" db="EMBL/GenBank/DDBJ databases">
        <title>Complete genome sequence of Vibrio owensii SH-14 isolated from shrimp with acute hepatopancreatic necrosis diease.</title>
        <authorList>
            <person name="Liang X."/>
            <person name="Wang Y."/>
        </authorList>
    </citation>
    <scope>NUCLEOTIDE SEQUENCE</scope>
    <source>
        <strain evidence="3">SH14</strain>
    </source>
</reference>
<protein>
    <submittedName>
        <fullName evidence="3">Uncharacterized protein</fullName>
    </submittedName>
</protein>
<feature type="transmembrane region" description="Helical" evidence="1">
    <location>
        <begin position="309"/>
        <end position="333"/>
    </location>
</feature>
<evidence type="ECO:0000313" key="2">
    <source>
        <dbReference type="EMBL" id="AYO13940.1"/>
    </source>
</evidence>
<reference evidence="2 4" key="2">
    <citation type="submission" date="2018-10" db="EMBL/GenBank/DDBJ databases">
        <title>Whole Genome of Vibrio owensii strain 170502, isolated from Acute Hepatopancreatic Necrosis Disease (AHPND) shrimp.</title>
        <authorList>
            <person name="Yan M."/>
            <person name="Wang X."/>
            <person name="Wang Y."/>
        </authorList>
    </citation>
    <scope>NUCLEOTIDE SEQUENCE [LARGE SCALE GENOMIC DNA]</scope>
    <source>
        <strain evidence="2 4">1700302</strain>
    </source>
</reference>
<evidence type="ECO:0000313" key="3">
    <source>
        <dbReference type="EMBL" id="QGH46596.1"/>
    </source>
</evidence>
<dbReference type="EMBL" id="CP045859">
    <property type="protein sequence ID" value="QGH46596.1"/>
    <property type="molecule type" value="Genomic_DNA"/>
</dbReference>
<organism evidence="3 5">
    <name type="scientific">Vibrio owensii</name>
    <dbReference type="NCBI Taxonomy" id="696485"/>
    <lineage>
        <taxon>Bacteria</taxon>
        <taxon>Pseudomonadati</taxon>
        <taxon>Pseudomonadota</taxon>
        <taxon>Gammaproteobacteria</taxon>
        <taxon>Vibrionales</taxon>
        <taxon>Vibrionaceae</taxon>
        <taxon>Vibrio</taxon>
    </lineage>
</organism>
<keyword evidence="1" id="KW-0472">Membrane</keyword>
<keyword evidence="4" id="KW-1185">Reference proteome</keyword>
<dbReference type="RefSeq" id="WP_054824069.1">
    <property type="nucleotide sequence ID" value="NZ_CP033137.1"/>
</dbReference>
<proteinExistence type="predicted"/>
<evidence type="ECO:0000313" key="4">
    <source>
        <dbReference type="Proteomes" id="UP000272136"/>
    </source>
</evidence>
<accession>A0AAP9GAJ0</accession>
<dbReference type="Proteomes" id="UP000272136">
    <property type="component" value="Chromosome 1"/>
</dbReference>
<keyword evidence="1" id="KW-0812">Transmembrane</keyword>
<dbReference type="EMBL" id="CP033137">
    <property type="protein sequence ID" value="AYO13940.1"/>
    <property type="molecule type" value="Genomic_DNA"/>
</dbReference>
<dbReference type="AlphaFoldDB" id="A0AAP9GAJ0"/>
<evidence type="ECO:0000256" key="1">
    <source>
        <dbReference type="SAM" id="Phobius"/>
    </source>
</evidence>
<reference evidence="3 5" key="1">
    <citation type="journal article" date="2015" name="Genome Announc.">
        <title>Draft Genome Sequence of Vibrio owensii Strain SH-14, Which Causes Shrimp Acute Hepatopancreatic Necrosis Disease.</title>
        <authorList>
            <person name="Liu L."/>
            <person name="Xiao J."/>
            <person name="Xia X."/>
            <person name="Pan Y."/>
            <person name="Yan S."/>
            <person name="Wang Y."/>
        </authorList>
    </citation>
    <scope>NUCLEOTIDE SEQUENCE [LARGE SCALE GENOMIC DNA]</scope>
    <source>
        <strain evidence="3 5">SH14</strain>
    </source>
</reference>
<name>A0AAP9GAJ0_9VIBR</name>
<gene>
    <name evidence="3" type="ORF">APZ19_05535</name>
    <name evidence="2" type="ORF">D0812_05725</name>
</gene>
<evidence type="ECO:0000313" key="5">
    <source>
        <dbReference type="Proteomes" id="UP000390336"/>
    </source>
</evidence>
<sequence>MSNAFEICFSTTPKSKLPVDVKNKTAYSQFRKDNPHILGTFIPAGTPFILSNNSSNSVEKIRNDRPDIACALDTVKSWSQETKRNVAHLSSEFGDENLQAIAYIYEKEIKPFLDATNTVMGGKLDEYTAAGAAATAINEKQARMSNFGKALLSYQNALINVRLAAKSGAKKTELLKLGNKVKYAHDSLNKQFLKELTHYSGQVKSTKGNIWSNPERGINIAKSGRNSSKLQLTSLANIRSVRALEVGSDVIGKKIIAIDASVRFNNVRNAKSNGKDWQKKAVMEVAGFGASNAAGAWTTAKVVTAGMGIALAAGPLGIVVLIGVGLGAGYAAAKMGDWFGQGLAEKTYETSSKVNWF</sequence>